<keyword evidence="10" id="KW-1185">Reference proteome</keyword>
<dbReference type="GO" id="GO:0005524">
    <property type="term" value="F:ATP binding"/>
    <property type="evidence" value="ECO:0007669"/>
    <property type="project" value="UniProtKB-KW"/>
</dbReference>
<dbReference type="GO" id="GO:0000820">
    <property type="term" value="P:regulation of glutamine family amino acid metabolic process"/>
    <property type="evidence" value="ECO:0007669"/>
    <property type="project" value="TreeGrafter"/>
</dbReference>
<accession>A0A1I6DF71</accession>
<keyword evidence="6" id="KW-0511">Multifunctional enzyme</keyword>
<dbReference type="PANTHER" id="PTHR30621">
    <property type="entry name" value="GLUTAMINE SYNTHETASE ADENYLYLTRANSFERASE"/>
    <property type="match status" value="1"/>
</dbReference>
<evidence type="ECO:0000313" key="10">
    <source>
        <dbReference type="Proteomes" id="UP000199302"/>
    </source>
</evidence>
<evidence type="ECO:0000256" key="1">
    <source>
        <dbReference type="ARBA" id="ARBA00022679"/>
    </source>
</evidence>
<keyword evidence="9" id="KW-0436">Ligase</keyword>
<feature type="domain" description="Glutamate-ammonia ligase adenylyltransferase repeated" evidence="7">
    <location>
        <begin position="515"/>
        <end position="756"/>
    </location>
</feature>
<keyword evidence="3" id="KW-0547">Nucleotide-binding</keyword>
<dbReference type="GO" id="GO:0016874">
    <property type="term" value="F:ligase activity"/>
    <property type="evidence" value="ECO:0007669"/>
    <property type="project" value="UniProtKB-KW"/>
</dbReference>
<keyword evidence="1 9" id="KW-0808">Transferase</keyword>
<evidence type="ECO:0000256" key="6">
    <source>
        <dbReference type="ARBA" id="ARBA00023268"/>
    </source>
</evidence>
<dbReference type="InterPro" id="IPR005190">
    <property type="entry name" value="GlnE_rpt_dom"/>
</dbReference>
<dbReference type="Pfam" id="PF03710">
    <property type="entry name" value="GlnE"/>
    <property type="match status" value="2"/>
</dbReference>
<proteinExistence type="predicted"/>
<evidence type="ECO:0000256" key="5">
    <source>
        <dbReference type="ARBA" id="ARBA00022842"/>
    </source>
</evidence>
<dbReference type="InterPro" id="IPR043519">
    <property type="entry name" value="NT_sf"/>
</dbReference>
<evidence type="ECO:0000313" key="9">
    <source>
        <dbReference type="EMBL" id="SFR03962.1"/>
    </source>
</evidence>
<reference evidence="9 10" key="1">
    <citation type="submission" date="2016-10" db="EMBL/GenBank/DDBJ databases">
        <authorList>
            <person name="de Groot N.N."/>
        </authorList>
    </citation>
    <scope>NUCLEOTIDE SEQUENCE [LARGE SCALE GENOMIC DNA]</scope>
    <source>
        <strain evidence="10">KMM 9023,NRIC 0796,JCM 17311,KCTC 23692</strain>
    </source>
</reference>
<dbReference type="CDD" id="cd05401">
    <property type="entry name" value="NT_GlnE_GlnD_like"/>
    <property type="match status" value="2"/>
</dbReference>
<dbReference type="GO" id="GO:0005829">
    <property type="term" value="C:cytosol"/>
    <property type="evidence" value="ECO:0007669"/>
    <property type="project" value="TreeGrafter"/>
</dbReference>
<sequence>MTAGLAPEIAALILGTAGCSPYLKSLLEKEIAWWPGALEAPEAAMAAVLAEVDEMAPDALGAGLRQAKRRVALLTGLADLGGVWSLEEVTAALTRFADAATHAAFRATVGAEIRRGKLPGATEQDAQTAGGLTALAMGKMGAFELNYSSDIDLICLFDETRFERDHYGEARQSLVRATRKACALLSDTTAEGYVFRTDLRLRPDPAVTPVVLAMEAAERYYESLGRTWERAAYVKARPCAGDIAAGERFLRDLTPFVWRRHLDFAAIQDAHDMRLRIRDHKGGHGRGVGPISLRGHNMKLGRGGIREIEFFTQTQQIIAGGRDPSLRLRGTVDSLRALTAAGWVPEAVSERLILRYRQHREVEHRLQMINDAQTHDLPQNDSGFARLAAFMGVEERAMRAELGAALTEVHDLIEGFFVPDQPGPEGAETGSAGEVPKLHDILPNEVVGRWMNYPALRSQRACTIFGRLRDRLVEQLADSARPEEALQAFDGFLKGLPAGVQVFSLFEARPQLLDLLVEICAVSPELGAFLSRNSSVLDAVIAGDFFADWPGTAALREGLAARMAREDGYEARLDLARRWAKEWHFRIGVHHLRGMIDAETAGRHYAELAEAVIAALWPEVIAQFARRHGPPPGRGAAVLAMGSLGAGRISAKSDLDLIVIYDPEDEGESTGPKPLSARVYYARLTQAFVTALTARMAQGKLYEVDMRLRPSGSQGPVAASWASFRNYQRDEAWTWEHLALTRARGVAGSEALGADIESLREEVLSAPRAQAKVLHDLEEMRVRLAAAKSPAGPLDPKPGPGRAQDIELFAQAATLLAGKPSRRTPAGLIAAARLSLIDLPEAEELQETYALCVALQISLRLLANTAVSPEELGLGARRFLLSQTGDADLAGLQARFAKRTERAAEILEQALARAAKSASTTPDFET</sequence>
<dbReference type="Gene3D" id="3.30.460.10">
    <property type="entry name" value="Beta Polymerase, domain 2"/>
    <property type="match status" value="2"/>
</dbReference>
<dbReference type="Pfam" id="PF08335">
    <property type="entry name" value="GlnD_UR_UTase"/>
    <property type="match status" value="1"/>
</dbReference>
<evidence type="ECO:0000259" key="8">
    <source>
        <dbReference type="Pfam" id="PF08335"/>
    </source>
</evidence>
<gene>
    <name evidence="9" type="ORF">SAMN04515673_10393</name>
</gene>
<feature type="domain" description="Glutamate-ammonia ligase adenylyltransferase repeated" evidence="7">
    <location>
        <begin position="21"/>
        <end position="251"/>
    </location>
</feature>
<dbReference type="SUPFAM" id="SSF81301">
    <property type="entry name" value="Nucleotidyltransferase"/>
    <property type="match status" value="2"/>
</dbReference>
<keyword evidence="4" id="KW-0067">ATP-binding</keyword>
<keyword evidence="5" id="KW-0460">Magnesium</keyword>
<dbReference type="InterPro" id="IPR013546">
    <property type="entry name" value="PII_UdlTrfase/GS_AdlTrfase"/>
</dbReference>
<dbReference type="EMBL" id="FOYI01000003">
    <property type="protein sequence ID" value="SFR03962.1"/>
    <property type="molecule type" value="Genomic_DNA"/>
</dbReference>
<evidence type="ECO:0000256" key="3">
    <source>
        <dbReference type="ARBA" id="ARBA00022741"/>
    </source>
</evidence>
<protein>
    <submittedName>
        <fullName evidence="9">Glutamate-ammonia-ligase adenylyltransferase</fullName>
    </submittedName>
</protein>
<dbReference type="GO" id="GO:0008882">
    <property type="term" value="F:[glutamate-ammonia-ligase] adenylyltransferase activity"/>
    <property type="evidence" value="ECO:0007669"/>
    <property type="project" value="InterPro"/>
</dbReference>
<dbReference type="PANTHER" id="PTHR30621:SF0">
    <property type="entry name" value="BIFUNCTIONAL GLUTAMINE SYNTHETASE ADENYLYLTRANSFERASE_ADENYLYL-REMOVING ENZYME"/>
    <property type="match status" value="1"/>
</dbReference>
<evidence type="ECO:0000256" key="4">
    <source>
        <dbReference type="ARBA" id="ARBA00022840"/>
    </source>
</evidence>
<feature type="domain" description="PII-uridylyltransferase/Glutamine-synthetase adenylyltransferase" evidence="8">
    <location>
        <begin position="272"/>
        <end position="416"/>
    </location>
</feature>
<dbReference type="InterPro" id="IPR023057">
    <property type="entry name" value="GlnE"/>
</dbReference>
<dbReference type="STRING" id="871652.SAMN04515673_10393"/>
<dbReference type="Gene3D" id="1.20.120.330">
    <property type="entry name" value="Nucleotidyltransferases domain 2"/>
    <property type="match status" value="2"/>
</dbReference>
<dbReference type="NCBIfam" id="NF010706">
    <property type="entry name" value="PRK14108.1"/>
    <property type="match status" value="1"/>
</dbReference>
<dbReference type="Proteomes" id="UP000199302">
    <property type="component" value="Unassembled WGS sequence"/>
</dbReference>
<dbReference type="AlphaFoldDB" id="A0A1I6DF71"/>
<name>A0A1I6DF71_9RHOB</name>
<evidence type="ECO:0000256" key="2">
    <source>
        <dbReference type="ARBA" id="ARBA00022695"/>
    </source>
</evidence>
<organism evidence="9 10">
    <name type="scientific">Poseidonocella sedimentorum</name>
    <dbReference type="NCBI Taxonomy" id="871652"/>
    <lineage>
        <taxon>Bacteria</taxon>
        <taxon>Pseudomonadati</taxon>
        <taxon>Pseudomonadota</taxon>
        <taxon>Alphaproteobacteria</taxon>
        <taxon>Rhodobacterales</taxon>
        <taxon>Roseobacteraceae</taxon>
        <taxon>Poseidonocella</taxon>
    </lineage>
</organism>
<keyword evidence="2 9" id="KW-0548">Nucleotidyltransferase</keyword>
<evidence type="ECO:0000259" key="7">
    <source>
        <dbReference type="Pfam" id="PF03710"/>
    </source>
</evidence>
<dbReference type="SUPFAM" id="SSF81593">
    <property type="entry name" value="Nucleotidyltransferase substrate binding subunit/domain"/>
    <property type="match status" value="2"/>
</dbReference>